<dbReference type="InterPro" id="IPR010998">
    <property type="entry name" value="Integrase_recombinase_N"/>
</dbReference>
<dbReference type="InterPro" id="IPR052925">
    <property type="entry name" value="Phage_Integrase-like_Recomb"/>
</dbReference>
<evidence type="ECO:0000256" key="2">
    <source>
        <dbReference type="ARBA" id="ARBA00023172"/>
    </source>
</evidence>
<feature type="non-terminal residue" evidence="3">
    <location>
        <position position="1"/>
    </location>
</feature>
<keyword evidence="1" id="KW-0238">DNA-binding</keyword>
<sequence length="252" mass="28691">ENCLVVPPVSLVARVIHYLSLQKAMATLVVPLWPSSSFWPLLTTKYRLFMKGCFTLKISADSTAKKYLKEINKFLLWCRTRKIALQLPFSSSFVALYLFGLDQQLRSPAAMVLVHAALKWFHSFVPHDGPNPLDNACCKNLIECAKRTRSNPVHKKKPVDPAIIRSIIDRHGAEEASLKDLRIAAISSLGFAGFFRFNELANIQPKHLTFCDGFVKIFVPRSKTDVYREGNYVYIAKLENKYCPVAILRRYI</sequence>
<evidence type="ECO:0000313" key="3">
    <source>
        <dbReference type="EMBL" id="CAH3195447.1"/>
    </source>
</evidence>
<dbReference type="Proteomes" id="UP001159427">
    <property type="component" value="Unassembled WGS sequence"/>
</dbReference>
<name>A0ABN8SV72_9CNID</name>
<dbReference type="Gene3D" id="1.10.443.10">
    <property type="entry name" value="Intergrase catalytic core"/>
    <property type="match status" value="1"/>
</dbReference>
<dbReference type="Gene3D" id="1.10.150.130">
    <property type="match status" value="1"/>
</dbReference>
<protein>
    <recommendedName>
        <fullName evidence="5">Integrase</fullName>
    </recommendedName>
</protein>
<dbReference type="InterPro" id="IPR013762">
    <property type="entry name" value="Integrase-like_cat_sf"/>
</dbReference>
<evidence type="ECO:0008006" key="5">
    <source>
        <dbReference type="Google" id="ProtNLM"/>
    </source>
</evidence>
<accession>A0ABN8SV72</accession>
<keyword evidence="2" id="KW-0233">DNA recombination</keyword>
<dbReference type="PANTHER" id="PTHR34605">
    <property type="entry name" value="PHAGE_INTEGRASE DOMAIN-CONTAINING PROTEIN"/>
    <property type="match status" value="1"/>
</dbReference>
<gene>
    <name evidence="3" type="ORF">PEVE_00030256</name>
</gene>
<comment type="caution">
    <text evidence="3">The sequence shown here is derived from an EMBL/GenBank/DDBJ whole genome shotgun (WGS) entry which is preliminary data.</text>
</comment>
<reference evidence="3 4" key="1">
    <citation type="submission" date="2022-05" db="EMBL/GenBank/DDBJ databases">
        <authorList>
            <consortium name="Genoscope - CEA"/>
            <person name="William W."/>
        </authorList>
    </citation>
    <scope>NUCLEOTIDE SEQUENCE [LARGE SCALE GENOMIC DNA]</scope>
</reference>
<organism evidence="3 4">
    <name type="scientific">Porites evermanni</name>
    <dbReference type="NCBI Taxonomy" id="104178"/>
    <lineage>
        <taxon>Eukaryota</taxon>
        <taxon>Metazoa</taxon>
        <taxon>Cnidaria</taxon>
        <taxon>Anthozoa</taxon>
        <taxon>Hexacorallia</taxon>
        <taxon>Scleractinia</taxon>
        <taxon>Fungiina</taxon>
        <taxon>Poritidae</taxon>
        <taxon>Porites</taxon>
    </lineage>
</organism>
<feature type="non-terminal residue" evidence="3">
    <location>
        <position position="252"/>
    </location>
</feature>
<keyword evidence="4" id="KW-1185">Reference proteome</keyword>
<dbReference type="EMBL" id="CALNXI010004274">
    <property type="protein sequence ID" value="CAH3195447.1"/>
    <property type="molecule type" value="Genomic_DNA"/>
</dbReference>
<proteinExistence type="predicted"/>
<dbReference type="SUPFAM" id="SSF56349">
    <property type="entry name" value="DNA breaking-rejoining enzymes"/>
    <property type="match status" value="1"/>
</dbReference>
<dbReference type="SUPFAM" id="SSF47823">
    <property type="entry name" value="lambda integrase-like, N-terminal domain"/>
    <property type="match status" value="1"/>
</dbReference>
<evidence type="ECO:0000313" key="4">
    <source>
        <dbReference type="Proteomes" id="UP001159427"/>
    </source>
</evidence>
<dbReference type="InterPro" id="IPR011010">
    <property type="entry name" value="DNA_brk_join_enz"/>
</dbReference>
<dbReference type="PANTHER" id="PTHR34605:SF4">
    <property type="entry name" value="DNA ADENINE METHYLTRANSFERASE"/>
    <property type="match status" value="1"/>
</dbReference>
<evidence type="ECO:0000256" key="1">
    <source>
        <dbReference type="ARBA" id="ARBA00023125"/>
    </source>
</evidence>